<dbReference type="Gramene" id="LPERR05G06200.3">
    <property type="protein sequence ID" value="LPERR05G06200.3"/>
    <property type="gene ID" value="LPERR05G06200"/>
</dbReference>
<reference evidence="3" key="2">
    <citation type="submission" date="2013-12" db="EMBL/GenBank/DDBJ databases">
        <authorList>
            <person name="Yu Y."/>
            <person name="Lee S."/>
            <person name="de Baynast K."/>
            <person name="Wissotski M."/>
            <person name="Liu L."/>
            <person name="Talag J."/>
            <person name="Goicoechea J."/>
            <person name="Angelova A."/>
            <person name="Jetty R."/>
            <person name="Kudrna D."/>
            <person name="Golser W."/>
            <person name="Rivera L."/>
            <person name="Zhang J."/>
            <person name="Wing R."/>
        </authorList>
    </citation>
    <scope>NUCLEOTIDE SEQUENCE</scope>
</reference>
<evidence type="ECO:0000313" key="3">
    <source>
        <dbReference type="Proteomes" id="UP000032180"/>
    </source>
</evidence>
<dbReference type="SUPFAM" id="SSF54427">
    <property type="entry name" value="NTF2-like"/>
    <property type="match status" value="1"/>
</dbReference>
<reference evidence="2 3" key="1">
    <citation type="submission" date="2012-08" db="EMBL/GenBank/DDBJ databases">
        <title>Oryza genome evolution.</title>
        <authorList>
            <person name="Wing R.A."/>
        </authorList>
    </citation>
    <scope>NUCLEOTIDE SEQUENCE</scope>
</reference>
<keyword evidence="3" id="KW-1185">Reference proteome</keyword>
<name>A0A0D9WDZ5_9ORYZ</name>
<reference evidence="2" key="3">
    <citation type="submission" date="2015-04" db="UniProtKB">
        <authorList>
            <consortium name="EnsemblPlants"/>
        </authorList>
    </citation>
    <scope>IDENTIFICATION</scope>
</reference>
<feature type="region of interest" description="Disordered" evidence="1">
    <location>
        <begin position="64"/>
        <end position="93"/>
    </location>
</feature>
<dbReference type="InterPro" id="IPR032710">
    <property type="entry name" value="NTF2-like_dom_sf"/>
</dbReference>
<protein>
    <submittedName>
        <fullName evidence="2">Uncharacterized protein</fullName>
    </submittedName>
</protein>
<dbReference type="PANTHER" id="PTHR31094:SF2">
    <property type="entry name" value="RIKEN CDNA 2310061I04 GENE"/>
    <property type="match status" value="1"/>
</dbReference>
<dbReference type="Pfam" id="PF10184">
    <property type="entry name" value="DUF2358"/>
    <property type="match status" value="1"/>
</dbReference>
<evidence type="ECO:0000256" key="1">
    <source>
        <dbReference type="SAM" id="MobiDB-lite"/>
    </source>
</evidence>
<organism evidence="2 3">
    <name type="scientific">Leersia perrieri</name>
    <dbReference type="NCBI Taxonomy" id="77586"/>
    <lineage>
        <taxon>Eukaryota</taxon>
        <taxon>Viridiplantae</taxon>
        <taxon>Streptophyta</taxon>
        <taxon>Embryophyta</taxon>
        <taxon>Tracheophyta</taxon>
        <taxon>Spermatophyta</taxon>
        <taxon>Magnoliopsida</taxon>
        <taxon>Liliopsida</taxon>
        <taxon>Poales</taxon>
        <taxon>Poaceae</taxon>
        <taxon>BOP clade</taxon>
        <taxon>Oryzoideae</taxon>
        <taxon>Oryzeae</taxon>
        <taxon>Oryzinae</taxon>
        <taxon>Leersia</taxon>
    </lineage>
</organism>
<dbReference type="InterPro" id="IPR018790">
    <property type="entry name" value="DUF2358"/>
</dbReference>
<dbReference type="Proteomes" id="UP000032180">
    <property type="component" value="Chromosome 5"/>
</dbReference>
<proteinExistence type="predicted"/>
<sequence>MGVLLVHLPNLAGARRPSPARFQWDRGAWLSVSAVAPGGPMKEKGTRRKERIVIRVSDPVRERRLPSPLFTSPDSLSDPPAARRRQGEEDGEEERRRYYVNIGDAIRTLWEELLAADDIAFKDPINNFVGIDNYKRIFWALRFTGQIFFKALWIDIVSIWQPVEDVIMIRWIVHGSPRVLSDGPGRFEGTSEYKFDKNGKIYEHKVENVARNSPTKFKVLPVAELIRSLGCPSTPKPTYFKTSSLQLIALLPFWLRLTWMRCCLSLYLILAGLSKE</sequence>
<accession>A0A0D9WDZ5</accession>
<dbReference type="AlphaFoldDB" id="A0A0D9WDZ5"/>
<evidence type="ECO:0000313" key="2">
    <source>
        <dbReference type="EnsemblPlants" id="LPERR05G06200.3"/>
    </source>
</evidence>
<dbReference type="PANTHER" id="PTHR31094">
    <property type="entry name" value="RIKEN CDNA 2310061I04 GENE"/>
    <property type="match status" value="1"/>
</dbReference>
<dbReference type="EnsemblPlants" id="LPERR05G06200.3">
    <property type="protein sequence ID" value="LPERR05G06200.3"/>
    <property type="gene ID" value="LPERR05G06200"/>
</dbReference>